<keyword evidence="3" id="KW-0813">Transport</keyword>
<evidence type="ECO:0000256" key="4">
    <source>
        <dbReference type="ARBA" id="ARBA00022475"/>
    </source>
</evidence>
<comment type="similarity">
    <text evidence="2 8">Belongs to the 4-toluene sulfonate uptake permease (TSUP) (TC 2.A.102) family.</text>
</comment>
<feature type="transmembrane region" description="Helical" evidence="8">
    <location>
        <begin position="133"/>
        <end position="159"/>
    </location>
</feature>
<evidence type="ECO:0000256" key="6">
    <source>
        <dbReference type="ARBA" id="ARBA00022989"/>
    </source>
</evidence>
<evidence type="ECO:0000256" key="7">
    <source>
        <dbReference type="ARBA" id="ARBA00023136"/>
    </source>
</evidence>
<proteinExistence type="inferred from homology"/>
<dbReference type="Proteomes" id="UP000053675">
    <property type="component" value="Unassembled WGS sequence"/>
</dbReference>
<dbReference type="eggNOG" id="COG0730">
    <property type="taxonomic scope" value="Bacteria"/>
</dbReference>
<dbReference type="STRING" id="472175.EL18_03079"/>
<feature type="transmembrane region" description="Helical" evidence="8">
    <location>
        <begin position="6"/>
        <end position="26"/>
    </location>
</feature>
<dbReference type="GO" id="GO:0005886">
    <property type="term" value="C:plasma membrane"/>
    <property type="evidence" value="ECO:0007669"/>
    <property type="project" value="UniProtKB-SubCell"/>
</dbReference>
<evidence type="ECO:0000256" key="8">
    <source>
        <dbReference type="RuleBase" id="RU363041"/>
    </source>
</evidence>
<feature type="transmembrane region" description="Helical" evidence="8">
    <location>
        <begin position="101"/>
        <end position="121"/>
    </location>
</feature>
<protein>
    <recommendedName>
        <fullName evidence="8">Probable membrane transporter protein</fullName>
    </recommendedName>
</protein>
<keyword evidence="7 8" id="KW-0472">Membrane</keyword>
<keyword evidence="6 8" id="KW-1133">Transmembrane helix</keyword>
<feature type="transmembrane region" description="Helical" evidence="8">
    <location>
        <begin position="171"/>
        <end position="192"/>
    </location>
</feature>
<dbReference type="AlphaFoldDB" id="A0A084U789"/>
<feature type="transmembrane region" description="Helical" evidence="8">
    <location>
        <begin position="198"/>
        <end position="219"/>
    </location>
</feature>
<sequence>MSGILFDTSFFLLAATVMVAGIARGLSGFGTGLIVVPVAAALYDPVVAVVIVVIIDSLPIIPLTLPVLKHVNWREVLPVTLGLALFVPLGIMVLKLGDPHILRWAISIIILICAVFLWRGWRYHGPRTWPVSTAVGALSGLLGGIASIPGPPVIMYWMASAAPAFMIRANLMALFMLGEVFAFANQWAAGFLTAERVWLGAAMAPIYMTGLGTGCLLYGRSAEATYRRITFSLVVASALLAMPPVGRALRSALSGLVA</sequence>
<evidence type="ECO:0000313" key="9">
    <source>
        <dbReference type="EMBL" id="KFB08825.1"/>
    </source>
</evidence>
<dbReference type="RefSeq" id="WP_244444614.1">
    <property type="nucleotide sequence ID" value="NZ_JMQM01000002.1"/>
</dbReference>
<keyword evidence="10" id="KW-1185">Reference proteome</keyword>
<comment type="caution">
    <text evidence="9">The sequence shown here is derived from an EMBL/GenBank/DDBJ whole genome shotgun (WGS) entry which is preliminary data.</text>
</comment>
<dbReference type="EMBL" id="JMQM01000002">
    <property type="protein sequence ID" value="KFB08825.1"/>
    <property type="molecule type" value="Genomic_DNA"/>
</dbReference>
<feature type="transmembrane region" description="Helical" evidence="8">
    <location>
        <begin position="75"/>
        <end position="94"/>
    </location>
</feature>
<dbReference type="Pfam" id="PF01925">
    <property type="entry name" value="TauE"/>
    <property type="match status" value="1"/>
</dbReference>
<dbReference type="PANTHER" id="PTHR30269">
    <property type="entry name" value="TRANSMEMBRANE PROTEIN YFCA"/>
    <property type="match status" value="1"/>
</dbReference>
<keyword evidence="4 8" id="KW-1003">Cell membrane</keyword>
<dbReference type="InterPro" id="IPR052017">
    <property type="entry name" value="TSUP"/>
</dbReference>
<evidence type="ECO:0000256" key="2">
    <source>
        <dbReference type="ARBA" id="ARBA00009142"/>
    </source>
</evidence>
<reference evidence="9 10" key="1">
    <citation type="submission" date="2014-05" db="EMBL/GenBank/DDBJ databases">
        <title>Draft Genome Sequence of Nitratireductor basaltis Strain UMTGB225, A Marine Bacterium Isolated from Green Barrel Tunicate.</title>
        <authorList>
            <person name="Gan H.Y."/>
        </authorList>
    </citation>
    <scope>NUCLEOTIDE SEQUENCE [LARGE SCALE GENOMIC DNA]</scope>
    <source>
        <strain evidence="9 10">UMTGB225</strain>
    </source>
</reference>
<accession>A0A084U789</accession>
<dbReference type="PANTHER" id="PTHR30269:SF37">
    <property type="entry name" value="MEMBRANE TRANSPORTER PROTEIN"/>
    <property type="match status" value="1"/>
</dbReference>
<gene>
    <name evidence="9" type="ORF">EL18_03079</name>
</gene>
<organism evidence="9 10">
    <name type="scientific">Nitratireductor basaltis</name>
    <dbReference type="NCBI Taxonomy" id="472175"/>
    <lineage>
        <taxon>Bacteria</taxon>
        <taxon>Pseudomonadati</taxon>
        <taxon>Pseudomonadota</taxon>
        <taxon>Alphaproteobacteria</taxon>
        <taxon>Hyphomicrobiales</taxon>
        <taxon>Phyllobacteriaceae</taxon>
        <taxon>Nitratireductor</taxon>
    </lineage>
</organism>
<evidence type="ECO:0000256" key="1">
    <source>
        <dbReference type="ARBA" id="ARBA00004651"/>
    </source>
</evidence>
<dbReference type="InterPro" id="IPR002781">
    <property type="entry name" value="TM_pro_TauE-like"/>
</dbReference>
<evidence type="ECO:0000256" key="5">
    <source>
        <dbReference type="ARBA" id="ARBA00022692"/>
    </source>
</evidence>
<comment type="subcellular location">
    <subcellularLocation>
        <location evidence="1 8">Cell membrane</location>
        <topology evidence="1 8">Multi-pass membrane protein</topology>
    </subcellularLocation>
</comment>
<keyword evidence="5 8" id="KW-0812">Transmembrane</keyword>
<dbReference type="PATRIC" id="fig|472175.3.peg.3076"/>
<evidence type="ECO:0000313" key="10">
    <source>
        <dbReference type="Proteomes" id="UP000053675"/>
    </source>
</evidence>
<feature type="transmembrane region" description="Helical" evidence="8">
    <location>
        <begin position="33"/>
        <end position="55"/>
    </location>
</feature>
<name>A0A084U789_9HYPH</name>
<evidence type="ECO:0000256" key="3">
    <source>
        <dbReference type="ARBA" id="ARBA00022448"/>
    </source>
</evidence>